<evidence type="ECO:0000259" key="2">
    <source>
        <dbReference type="Pfam" id="PF13439"/>
    </source>
</evidence>
<dbReference type="InterPro" id="IPR028098">
    <property type="entry name" value="Glyco_trans_4-like_N"/>
</dbReference>
<evidence type="ECO:0000313" key="3">
    <source>
        <dbReference type="EMBL" id="OKP08192.1"/>
    </source>
</evidence>
<feature type="domain" description="Glycosyl transferase family 1" evidence="1">
    <location>
        <begin position="182"/>
        <end position="328"/>
    </location>
</feature>
<protein>
    <submittedName>
        <fullName evidence="3">WbcM protein</fullName>
    </submittedName>
</protein>
<dbReference type="GO" id="GO:0016757">
    <property type="term" value="F:glycosyltransferase activity"/>
    <property type="evidence" value="ECO:0007669"/>
    <property type="project" value="InterPro"/>
</dbReference>
<dbReference type="InterPro" id="IPR001296">
    <property type="entry name" value="Glyco_trans_1"/>
</dbReference>
<accession>A0A1Q5U6S6</accession>
<dbReference type="RefSeq" id="WP_074019070.1">
    <property type="nucleotide sequence ID" value="NZ_CAWMWP010000065.1"/>
</dbReference>
<dbReference type="AlphaFoldDB" id="A0A1Q5U6S6"/>
<proteinExistence type="predicted"/>
<reference evidence="3 4" key="1">
    <citation type="submission" date="2016-09" db="EMBL/GenBank/DDBJ databases">
        <title>Xenorhabdus thuongxuanensis sp. nov. and Xenorhabdus eapokensis sp. nov., isolated from Steinernema species.</title>
        <authorList>
            <person name="Kaempfer P."/>
            <person name="Tobias N.J."/>
            <person name="Phan Ke L."/>
            <person name="Bode H.B."/>
            <person name="Glaeser S.P."/>
        </authorList>
    </citation>
    <scope>NUCLEOTIDE SEQUENCE [LARGE SCALE GENOMIC DNA]</scope>
    <source>
        <strain evidence="3 4">30TX1</strain>
    </source>
</reference>
<dbReference type="Proteomes" id="UP000186277">
    <property type="component" value="Unassembled WGS sequence"/>
</dbReference>
<dbReference type="Gene3D" id="3.40.50.2000">
    <property type="entry name" value="Glycogen Phosphorylase B"/>
    <property type="match status" value="2"/>
</dbReference>
<dbReference type="OrthoDB" id="9777346at2"/>
<feature type="domain" description="Glycosyltransferase subfamily 4-like N-terminal" evidence="2">
    <location>
        <begin position="14"/>
        <end position="176"/>
    </location>
</feature>
<dbReference type="PANTHER" id="PTHR45947:SF3">
    <property type="entry name" value="SULFOQUINOVOSYL TRANSFERASE SQD2"/>
    <property type="match status" value="1"/>
</dbReference>
<comment type="caution">
    <text evidence="3">The sequence shown here is derived from an EMBL/GenBank/DDBJ whole genome shotgun (WGS) entry which is preliminary data.</text>
</comment>
<dbReference type="PANTHER" id="PTHR45947">
    <property type="entry name" value="SULFOQUINOVOSYL TRANSFERASE SQD2"/>
    <property type="match status" value="1"/>
</dbReference>
<organism evidence="3 4">
    <name type="scientific">Xenorhabdus thuongxuanensis</name>
    <dbReference type="NCBI Taxonomy" id="1873484"/>
    <lineage>
        <taxon>Bacteria</taxon>
        <taxon>Pseudomonadati</taxon>
        <taxon>Pseudomonadota</taxon>
        <taxon>Gammaproteobacteria</taxon>
        <taxon>Enterobacterales</taxon>
        <taxon>Morganellaceae</taxon>
        <taxon>Xenorhabdus</taxon>
    </lineage>
</organism>
<gene>
    <name evidence="3" type="ORF">Xentx_00891</name>
</gene>
<dbReference type="Pfam" id="PF00534">
    <property type="entry name" value="Glycos_transf_1"/>
    <property type="match status" value="1"/>
</dbReference>
<sequence length="346" mass="40272">MKKICLFINALTAGGAERVCVNYANKLTEEGFKVTILVYHKNDLFYINELNKNVNIISLNVKNGIQAISKLIHDITPLNNFDSIISFNHQIALITFFLKKVKKLNTKIIARNVNNLSSDLRKNRSSKIKKLSTRILMHIFYKRMDAYIAQCNAMKQDMINFMRIDEKKIHVIRNPVAKCYKQEKNIKKEYDILYVGRLVQQKGIDNLSKIIKLVHKKKKIRILIIGKGELEYNLREELEKENIKFEHLKSSNNLKEYYNKSRMTILTSYYEGYPNVLTESLACGTPVISFDCKSGPSEIIKEGINGYLIPCYDNKNFSEKIIQLLEHKLTFHPEDNNEIKNLFKII</sequence>
<dbReference type="SUPFAM" id="SSF53756">
    <property type="entry name" value="UDP-Glycosyltransferase/glycogen phosphorylase"/>
    <property type="match status" value="1"/>
</dbReference>
<dbReference type="InterPro" id="IPR050194">
    <property type="entry name" value="Glycosyltransferase_grp1"/>
</dbReference>
<evidence type="ECO:0000259" key="1">
    <source>
        <dbReference type="Pfam" id="PF00534"/>
    </source>
</evidence>
<name>A0A1Q5U6S6_9GAMM</name>
<dbReference type="EMBL" id="MKGR01000004">
    <property type="protein sequence ID" value="OKP08192.1"/>
    <property type="molecule type" value="Genomic_DNA"/>
</dbReference>
<keyword evidence="4" id="KW-1185">Reference proteome</keyword>
<dbReference type="Pfam" id="PF13439">
    <property type="entry name" value="Glyco_transf_4"/>
    <property type="match status" value="1"/>
</dbReference>
<evidence type="ECO:0000313" key="4">
    <source>
        <dbReference type="Proteomes" id="UP000186277"/>
    </source>
</evidence>